<comment type="caution">
    <text evidence="7">The sequence shown here is derived from an EMBL/GenBank/DDBJ whole genome shotgun (WGS) entry which is preliminary data.</text>
</comment>
<feature type="transmembrane region" description="Helical" evidence="5">
    <location>
        <begin position="87"/>
        <end position="109"/>
    </location>
</feature>
<name>T0ZYU4_9ZZZZ</name>
<gene>
    <name evidence="7" type="ORF">B1B_11480</name>
</gene>
<feature type="transmembrane region" description="Helical" evidence="5">
    <location>
        <begin position="121"/>
        <end position="141"/>
    </location>
</feature>
<dbReference type="GO" id="GO:0055085">
    <property type="term" value="P:transmembrane transport"/>
    <property type="evidence" value="ECO:0007669"/>
    <property type="project" value="InterPro"/>
</dbReference>
<dbReference type="PROSITE" id="PS50928">
    <property type="entry name" value="ABC_TM1"/>
    <property type="match status" value="1"/>
</dbReference>
<dbReference type="Gene3D" id="1.10.3720.10">
    <property type="entry name" value="MetI-like"/>
    <property type="match status" value="1"/>
</dbReference>
<dbReference type="SUPFAM" id="SSF161098">
    <property type="entry name" value="MetI-like"/>
    <property type="match status" value="1"/>
</dbReference>
<reference evidence="7" key="2">
    <citation type="journal article" date="2014" name="ISME J.">
        <title>Microbial stratification in low pH oxic and suboxic macroscopic growths along an acid mine drainage.</title>
        <authorList>
            <person name="Mendez-Garcia C."/>
            <person name="Mesa V."/>
            <person name="Sprenger R.R."/>
            <person name="Richter M."/>
            <person name="Diez M.S."/>
            <person name="Solano J."/>
            <person name="Bargiela R."/>
            <person name="Golyshina O.V."/>
            <person name="Manteca A."/>
            <person name="Ramos J.L."/>
            <person name="Gallego J.R."/>
            <person name="Llorente I."/>
            <person name="Martins Dos Santos V.A."/>
            <person name="Jensen O.N."/>
            <person name="Pelaez A.I."/>
            <person name="Sanchez J."/>
            <person name="Ferrer M."/>
        </authorList>
    </citation>
    <scope>NUCLEOTIDE SEQUENCE</scope>
</reference>
<keyword evidence="4 5" id="KW-0472">Membrane</keyword>
<evidence type="ECO:0000256" key="3">
    <source>
        <dbReference type="ARBA" id="ARBA00022989"/>
    </source>
</evidence>
<keyword evidence="2 5" id="KW-0812">Transmembrane</keyword>
<dbReference type="InterPro" id="IPR000515">
    <property type="entry name" value="MetI-like"/>
</dbReference>
<accession>T0ZYU4</accession>
<evidence type="ECO:0000313" key="7">
    <source>
        <dbReference type="EMBL" id="EQD49733.1"/>
    </source>
</evidence>
<dbReference type="InterPro" id="IPR052730">
    <property type="entry name" value="Sugar_ABC_transporter"/>
</dbReference>
<feature type="non-terminal residue" evidence="7">
    <location>
        <position position="238"/>
    </location>
</feature>
<proteinExistence type="predicted"/>
<feature type="domain" description="ABC transmembrane type-1" evidence="6">
    <location>
        <begin position="83"/>
        <end position="238"/>
    </location>
</feature>
<dbReference type="GO" id="GO:0016020">
    <property type="term" value="C:membrane"/>
    <property type="evidence" value="ECO:0007669"/>
    <property type="project" value="UniProtKB-SubCell"/>
</dbReference>
<dbReference type="PANTHER" id="PTHR43759">
    <property type="entry name" value="TREHALOSE TRANSPORT SYSTEM PERMEASE PROTEIN SUGA"/>
    <property type="match status" value="1"/>
</dbReference>
<dbReference type="EMBL" id="AUZY01007462">
    <property type="protein sequence ID" value="EQD49733.1"/>
    <property type="molecule type" value="Genomic_DNA"/>
</dbReference>
<evidence type="ECO:0000256" key="4">
    <source>
        <dbReference type="ARBA" id="ARBA00023136"/>
    </source>
</evidence>
<comment type="subcellular location">
    <subcellularLocation>
        <location evidence="1">Membrane</location>
        <topology evidence="1">Multi-pass membrane protein</topology>
    </subcellularLocation>
</comment>
<evidence type="ECO:0000256" key="1">
    <source>
        <dbReference type="ARBA" id="ARBA00004141"/>
    </source>
</evidence>
<dbReference type="PANTHER" id="PTHR43759:SF1">
    <property type="entry name" value="GLUCOSE IMPORT SYSTEM PERMEASE PROTEIN GLCT"/>
    <property type="match status" value="1"/>
</dbReference>
<reference evidence="7" key="1">
    <citation type="submission" date="2013-08" db="EMBL/GenBank/DDBJ databases">
        <authorList>
            <person name="Mendez C."/>
            <person name="Richter M."/>
            <person name="Ferrer M."/>
            <person name="Sanchez J."/>
        </authorList>
    </citation>
    <scope>NUCLEOTIDE SEQUENCE</scope>
</reference>
<dbReference type="AlphaFoldDB" id="T0ZYU4"/>
<dbReference type="InterPro" id="IPR035906">
    <property type="entry name" value="MetI-like_sf"/>
</dbReference>
<evidence type="ECO:0000259" key="6">
    <source>
        <dbReference type="PROSITE" id="PS50928"/>
    </source>
</evidence>
<organism evidence="7">
    <name type="scientific">mine drainage metagenome</name>
    <dbReference type="NCBI Taxonomy" id="410659"/>
    <lineage>
        <taxon>unclassified sequences</taxon>
        <taxon>metagenomes</taxon>
        <taxon>ecological metagenomes</taxon>
    </lineage>
</organism>
<sequence>MGSFPPAPAPGGRSLPNPFRRRLRLPRETWVPLAFILPALTYIGYFAFYPSVDVVWLSFQTPFPAAFGYNYGSLVQLRLWSAVENTMVVTAGALAIQLVAGMAIATILTKEFRGKGIFSSIAILPIGFATVVAAFAFSLIFPAVGGYANSALVGFGLPPVDWIHPNAQALLTIMLADSWKNTPLVTIILLAGMTTIPRSLYQAAAVDGAGPVRRLFYITLPNLKRFIAITLIIRGISE</sequence>
<dbReference type="CDD" id="cd06261">
    <property type="entry name" value="TM_PBP2"/>
    <property type="match status" value="1"/>
</dbReference>
<evidence type="ECO:0000256" key="2">
    <source>
        <dbReference type="ARBA" id="ARBA00022692"/>
    </source>
</evidence>
<dbReference type="Pfam" id="PF00528">
    <property type="entry name" value="BPD_transp_1"/>
    <property type="match status" value="1"/>
</dbReference>
<keyword evidence="3 5" id="KW-1133">Transmembrane helix</keyword>
<protein>
    <submittedName>
        <fullName evidence="7">Binding-protein-dependent transport system inner membrane component</fullName>
    </submittedName>
</protein>
<feature type="transmembrane region" description="Helical" evidence="5">
    <location>
        <begin position="30"/>
        <end position="49"/>
    </location>
</feature>
<evidence type="ECO:0000256" key="5">
    <source>
        <dbReference type="SAM" id="Phobius"/>
    </source>
</evidence>